<dbReference type="EMBL" id="BART01036564">
    <property type="protein sequence ID" value="GAH12235.1"/>
    <property type="molecule type" value="Genomic_DNA"/>
</dbReference>
<organism evidence="1">
    <name type="scientific">marine sediment metagenome</name>
    <dbReference type="NCBI Taxonomy" id="412755"/>
    <lineage>
        <taxon>unclassified sequences</taxon>
        <taxon>metagenomes</taxon>
        <taxon>ecological metagenomes</taxon>
    </lineage>
</organism>
<protein>
    <submittedName>
        <fullName evidence="1">Uncharacterized protein</fullName>
    </submittedName>
</protein>
<gene>
    <name evidence="1" type="ORF">S01H4_61600</name>
</gene>
<accession>X1DVH8</accession>
<feature type="non-terminal residue" evidence="1">
    <location>
        <position position="1"/>
    </location>
</feature>
<comment type="caution">
    <text evidence="1">The sequence shown here is derived from an EMBL/GenBank/DDBJ whole genome shotgun (WGS) entry which is preliminary data.</text>
</comment>
<name>X1DVH8_9ZZZZ</name>
<feature type="non-terminal residue" evidence="1">
    <location>
        <position position="168"/>
    </location>
</feature>
<reference evidence="1" key="1">
    <citation type="journal article" date="2014" name="Front. Microbiol.">
        <title>High frequency of phylogenetically diverse reductive dehalogenase-homologous genes in deep subseafloor sedimentary metagenomes.</title>
        <authorList>
            <person name="Kawai M."/>
            <person name="Futagami T."/>
            <person name="Toyoda A."/>
            <person name="Takaki Y."/>
            <person name="Nishi S."/>
            <person name="Hori S."/>
            <person name="Arai W."/>
            <person name="Tsubouchi T."/>
            <person name="Morono Y."/>
            <person name="Uchiyama I."/>
            <person name="Ito T."/>
            <person name="Fujiyama A."/>
            <person name="Inagaki F."/>
            <person name="Takami H."/>
        </authorList>
    </citation>
    <scope>NUCLEOTIDE SEQUENCE</scope>
    <source>
        <strain evidence="1">Expedition CK06-06</strain>
    </source>
</reference>
<dbReference type="AlphaFoldDB" id="X1DVH8"/>
<proteinExistence type="predicted"/>
<sequence>IDIENIHKFSSRRLFKIFAANDSSFSSSLDTHVRMLCDNYRISVYKQNGSPFTEGQAYINELVRRMNYTDTSQGDGFIEPNTIHDQIAKMGRNMLTSDNAAGALWLALTSDYKIDKFQILDCDRIHFKNRAGSFHSYPITTVADKPKDRYRYIPYCYNKGKTTSLDYP</sequence>
<evidence type="ECO:0000313" key="1">
    <source>
        <dbReference type="EMBL" id="GAH12235.1"/>
    </source>
</evidence>